<feature type="non-terminal residue" evidence="1">
    <location>
        <position position="65"/>
    </location>
</feature>
<dbReference type="EMBL" id="JACGCM010001854">
    <property type="protein sequence ID" value="KAF6148217.1"/>
    <property type="molecule type" value="Genomic_DNA"/>
</dbReference>
<dbReference type="AlphaFoldDB" id="A0A7J7M028"/>
<accession>A0A7J7M028</accession>
<protein>
    <submittedName>
        <fullName evidence="1">Uncharacterized protein</fullName>
    </submittedName>
</protein>
<reference evidence="1 2" key="1">
    <citation type="journal article" date="2020" name="IScience">
        <title>Genome Sequencing of the Endangered Kingdonia uniflora (Circaeasteraceae, Ranunculales) Reveals Potential Mechanisms of Evolutionary Specialization.</title>
        <authorList>
            <person name="Sun Y."/>
            <person name="Deng T."/>
            <person name="Zhang A."/>
            <person name="Moore M.J."/>
            <person name="Landis J.B."/>
            <person name="Lin N."/>
            <person name="Zhang H."/>
            <person name="Zhang X."/>
            <person name="Huang J."/>
            <person name="Zhang X."/>
            <person name="Sun H."/>
            <person name="Wang H."/>
        </authorList>
    </citation>
    <scope>NUCLEOTIDE SEQUENCE [LARGE SCALE GENOMIC DNA]</scope>
    <source>
        <strain evidence="1">TB1705</strain>
        <tissue evidence="1">Leaf</tissue>
    </source>
</reference>
<keyword evidence="2" id="KW-1185">Reference proteome</keyword>
<evidence type="ECO:0000313" key="2">
    <source>
        <dbReference type="Proteomes" id="UP000541444"/>
    </source>
</evidence>
<comment type="caution">
    <text evidence="1">The sequence shown here is derived from an EMBL/GenBank/DDBJ whole genome shotgun (WGS) entry which is preliminary data.</text>
</comment>
<evidence type="ECO:0000313" key="1">
    <source>
        <dbReference type="EMBL" id="KAF6148217.1"/>
    </source>
</evidence>
<dbReference type="Proteomes" id="UP000541444">
    <property type="component" value="Unassembled WGS sequence"/>
</dbReference>
<proteinExistence type="predicted"/>
<organism evidence="1 2">
    <name type="scientific">Kingdonia uniflora</name>
    <dbReference type="NCBI Taxonomy" id="39325"/>
    <lineage>
        <taxon>Eukaryota</taxon>
        <taxon>Viridiplantae</taxon>
        <taxon>Streptophyta</taxon>
        <taxon>Embryophyta</taxon>
        <taxon>Tracheophyta</taxon>
        <taxon>Spermatophyta</taxon>
        <taxon>Magnoliopsida</taxon>
        <taxon>Ranunculales</taxon>
        <taxon>Circaeasteraceae</taxon>
        <taxon>Kingdonia</taxon>
    </lineage>
</organism>
<gene>
    <name evidence="1" type="ORF">GIB67_011992</name>
</gene>
<sequence length="65" mass="7750">MRVIYWNTRSLKDRKTLKYLKKNVMALKPMIICLVDPKIYNINFTLLEFSKQMITNEEADLKGNI</sequence>
<name>A0A7J7M028_9MAGN</name>